<reference evidence="2" key="2">
    <citation type="submission" date="2019-02" db="EMBL/GenBank/DDBJ databases">
        <title>Opniocepnalus argus Var Kimnra genome.</title>
        <authorList>
            <person name="Zhou C."/>
            <person name="Xiao S."/>
        </authorList>
    </citation>
    <scope>NUCLEOTIDE SEQUENCE [LARGE SCALE GENOMIC DNA]</scope>
</reference>
<proteinExistence type="predicted"/>
<evidence type="ECO:0000313" key="2">
    <source>
        <dbReference type="Proteomes" id="UP000503349"/>
    </source>
</evidence>
<name>A0A6G1PAF8_CHAAH</name>
<reference evidence="1 2" key="1">
    <citation type="submission" date="2019-02" db="EMBL/GenBank/DDBJ databases">
        <title>Opniocepnalus argus genome.</title>
        <authorList>
            <person name="Zhou C."/>
            <person name="Xiao S."/>
        </authorList>
    </citation>
    <scope>NUCLEOTIDE SEQUENCE [LARGE SCALE GENOMIC DNA]</scope>
    <source>
        <strain evidence="1">OARG1902GOOAL</strain>
        <tissue evidence="1">Muscle</tissue>
    </source>
</reference>
<keyword evidence="2" id="KW-1185">Reference proteome</keyword>
<evidence type="ECO:0000313" key="1">
    <source>
        <dbReference type="EMBL" id="KAF3687018.1"/>
    </source>
</evidence>
<protein>
    <submittedName>
        <fullName evidence="1">Uncharacterized protein</fullName>
    </submittedName>
</protein>
<gene>
    <name evidence="1" type="ORF">EXN66_Car002690</name>
</gene>
<sequence>MGPRRRGSRPQTNSLAQVDATTSVVLPEWVDMASNLEGCALPFGKFQFLSRCRGWLPLVQFQFLFVQFLSRRRRQLLLVQFLFVQFQFLLWGRGRQLLAWFVVWLPFFLPGLQPDLWPSPQPVPWRGSAVAAGLLPRLRLYFLQIFT</sequence>
<dbReference type="EMBL" id="CM015713">
    <property type="protein sequence ID" value="KAF3687018.1"/>
    <property type="molecule type" value="Genomic_DNA"/>
</dbReference>
<dbReference type="AlphaFoldDB" id="A0A6G1PAF8"/>
<dbReference type="Proteomes" id="UP000503349">
    <property type="component" value="Chromosome 2"/>
</dbReference>
<accession>A0A6G1PAF8</accession>
<organism evidence="1 2">
    <name type="scientific">Channa argus</name>
    <name type="common">Northern snakehead</name>
    <name type="synonym">Ophicephalus argus</name>
    <dbReference type="NCBI Taxonomy" id="215402"/>
    <lineage>
        <taxon>Eukaryota</taxon>
        <taxon>Metazoa</taxon>
        <taxon>Chordata</taxon>
        <taxon>Craniata</taxon>
        <taxon>Vertebrata</taxon>
        <taxon>Euteleostomi</taxon>
        <taxon>Actinopterygii</taxon>
        <taxon>Neopterygii</taxon>
        <taxon>Teleostei</taxon>
        <taxon>Neoteleostei</taxon>
        <taxon>Acanthomorphata</taxon>
        <taxon>Anabantaria</taxon>
        <taxon>Anabantiformes</taxon>
        <taxon>Channoidei</taxon>
        <taxon>Channidae</taxon>
        <taxon>Channa</taxon>
    </lineage>
</organism>